<sequence>MRVDRPAAAGHTLIMTRCTTLLGALVALPFMAAVAGQALAQSTDWFDTVGGDVRLVVAPPQRGDADLRGVIEVRLEPGWKTYWRDPGSSGIPPQMNVAGSAGLADPIIHYPAPVWIENPYGDFAGYDRPVALPFTLKRTANGRARLVASVFMGICEDICIPVQADFRLDVDYASGSTLDAMRVETAHAALPPDASDALEVTVEPDPPAGHALVTVSHPVGSPPSLFVHAPDGTQFKPPRVVERAKGRTRFALEPVKSGMAARTVDAIVTVSAGDHTRERTHALHIAGRGG</sequence>
<name>A0A4P6V0D0_9HYPH</name>
<dbReference type="InterPro" id="IPR028250">
    <property type="entry name" value="DsbDN"/>
</dbReference>
<evidence type="ECO:0000259" key="2">
    <source>
        <dbReference type="Pfam" id="PF11412"/>
    </source>
</evidence>
<dbReference type="AlphaFoldDB" id="A0A4P6V0D0"/>
<accession>A0A4P6V0D0</accession>
<feature type="chain" id="PRO_5020495646" description="Thiol:disulfide interchange protein DsbD N-terminal domain-containing protein" evidence="1">
    <location>
        <begin position="41"/>
        <end position="290"/>
    </location>
</feature>
<proteinExistence type="predicted"/>
<feature type="domain" description="Thiol:disulfide interchange protein DsbD N-terminal" evidence="2">
    <location>
        <begin position="68"/>
        <end position="167"/>
    </location>
</feature>
<keyword evidence="4" id="KW-1185">Reference proteome</keyword>
<dbReference type="KEGG" id="rpod:E0E05_04885"/>
<organism evidence="3 4">
    <name type="scientific">Roseitalea porphyridii</name>
    <dbReference type="NCBI Taxonomy" id="1852022"/>
    <lineage>
        <taxon>Bacteria</taxon>
        <taxon>Pseudomonadati</taxon>
        <taxon>Pseudomonadota</taxon>
        <taxon>Alphaproteobacteria</taxon>
        <taxon>Hyphomicrobiales</taxon>
        <taxon>Ahrensiaceae</taxon>
        <taxon>Roseitalea</taxon>
    </lineage>
</organism>
<feature type="signal peptide" evidence="1">
    <location>
        <begin position="1"/>
        <end position="40"/>
    </location>
</feature>
<evidence type="ECO:0000313" key="4">
    <source>
        <dbReference type="Proteomes" id="UP000293719"/>
    </source>
</evidence>
<dbReference type="Pfam" id="PF11412">
    <property type="entry name" value="DsbD_N"/>
    <property type="match status" value="1"/>
</dbReference>
<gene>
    <name evidence="3" type="ORF">E0E05_04885</name>
</gene>
<evidence type="ECO:0000256" key="1">
    <source>
        <dbReference type="SAM" id="SignalP"/>
    </source>
</evidence>
<dbReference type="EMBL" id="CP036532">
    <property type="protein sequence ID" value="QBK29996.1"/>
    <property type="molecule type" value="Genomic_DNA"/>
</dbReference>
<keyword evidence="1" id="KW-0732">Signal</keyword>
<evidence type="ECO:0000313" key="3">
    <source>
        <dbReference type="EMBL" id="QBK29996.1"/>
    </source>
</evidence>
<protein>
    <recommendedName>
        <fullName evidence="2">Thiol:disulfide interchange protein DsbD N-terminal domain-containing protein</fullName>
    </recommendedName>
</protein>
<reference evidence="3 4" key="1">
    <citation type="journal article" date="2017" name="Int. J. Syst. Evol. Microbiol.">
        <title>Roseitalea porphyridii gen. nov., sp. nov., isolated from a red alga, and reclassification of Hoeflea suaedae Chung et al. 2013 as Pseudohoeflea suaedae gen. nov., comb. nov.</title>
        <authorList>
            <person name="Hyeon J.W."/>
            <person name="Jeong S.E."/>
            <person name="Baek K."/>
            <person name="Jeon C.O."/>
        </authorList>
    </citation>
    <scope>NUCLEOTIDE SEQUENCE [LARGE SCALE GENOMIC DNA]</scope>
    <source>
        <strain evidence="3 4">MA7-20</strain>
    </source>
</reference>
<dbReference type="Proteomes" id="UP000293719">
    <property type="component" value="Chromosome"/>
</dbReference>